<feature type="signal peptide" evidence="1">
    <location>
        <begin position="1"/>
        <end position="16"/>
    </location>
</feature>
<dbReference type="EMBL" id="REGN01000526">
    <property type="protein sequence ID" value="RNA41270.1"/>
    <property type="molecule type" value="Genomic_DNA"/>
</dbReference>
<evidence type="ECO:0000313" key="3">
    <source>
        <dbReference type="Proteomes" id="UP000276133"/>
    </source>
</evidence>
<accession>A0A3M7T0B2</accession>
<gene>
    <name evidence="2" type="ORF">BpHYR1_001695</name>
</gene>
<keyword evidence="3" id="KW-1185">Reference proteome</keyword>
<name>A0A3M7T0B2_BRAPC</name>
<feature type="chain" id="PRO_5018337176" evidence="1">
    <location>
        <begin position="17"/>
        <end position="116"/>
    </location>
</feature>
<proteinExistence type="predicted"/>
<keyword evidence="1" id="KW-0732">Signal</keyword>
<organism evidence="2 3">
    <name type="scientific">Brachionus plicatilis</name>
    <name type="common">Marine rotifer</name>
    <name type="synonym">Brachionus muelleri</name>
    <dbReference type="NCBI Taxonomy" id="10195"/>
    <lineage>
        <taxon>Eukaryota</taxon>
        <taxon>Metazoa</taxon>
        <taxon>Spiralia</taxon>
        <taxon>Gnathifera</taxon>
        <taxon>Rotifera</taxon>
        <taxon>Eurotatoria</taxon>
        <taxon>Monogononta</taxon>
        <taxon>Pseudotrocha</taxon>
        <taxon>Ploima</taxon>
        <taxon>Brachionidae</taxon>
        <taxon>Brachionus</taxon>
    </lineage>
</organism>
<comment type="caution">
    <text evidence="2">The sequence shown here is derived from an EMBL/GenBank/DDBJ whole genome shotgun (WGS) entry which is preliminary data.</text>
</comment>
<dbReference type="Proteomes" id="UP000276133">
    <property type="component" value="Unassembled WGS sequence"/>
</dbReference>
<evidence type="ECO:0000313" key="2">
    <source>
        <dbReference type="EMBL" id="RNA41270.1"/>
    </source>
</evidence>
<evidence type="ECO:0000256" key="1">
    <source>
        <dbReference type="SAM" id="SignalP"/>
    </source>
</evidence>
<sequence length="116" mass="13038">MFGLFFISLYTVPTITHFSCLVISASGLISKLGHFFAHTGRRCFFIEISLSAGSCNRAIAKEERNEDAFLKKKHSNSIPSVPVSFQPGKRDELCYSFGKDIITISYDFEAVQPFIF</sequence>
<protein>
    <submittedName>
        <fullName evidence="2">Uncharacterized protein</fullName>
    </submittedName>
</protein>
<reference evidence="2 3" key="1">
    <citation type="journal article" date="2018" name="Sci. Rep.">
        <title>Genomic signatures of local adaptation to the degree of environmental predictability in rotifers.</title>
        <authorList>
            <person name="Franch-Gras L."/>
            <person name="Hahn C."/>
            <person name="Garcia-Roger E.M."/>
            <person name="Carmona M.J."/>
            <person name="Serra M."/>
            <person name="Gomez A."/>
        </authorList>
    </citation>
    <scope>NUCLEOTIDE SEQUENCE [LARGE SCALE GENOMIC DNA]</scope>
    <source>
        <strain evidence="2">HYR1</strain>
    </source>
</reference>
<dbReference type="AlphaFoldDB" id="A0A3M7T0B2"/>